<dbReference type="InterPro" id="IPR026906">
    <property type="entry name" value="LRR_5"/>
</dbReference>
<accession>A0A146KH34</accession>
<dbReference type="Pfam" id="PF13306">
    <property type="entry name" value="LRR_5"/>
    <property type="match status" value="1"/>
</dbReference>
<protein>
    <submittedName>
        <fullName evidence="1">Leucine rich repeats-containing protein</fullName>
    </submittedName>
</protein>
<proteinExistence type="predicted"/>
<dbReference type="InterPro" id="IPR032675">
    <property type="entry name" value="LRR_dom_sf"/>
</dbReference>
<sequence length="280" mass="32678">DIIYRFVIMWRTTSHLLIMNLQKYLNKFIEIAKIDNNEIQNANDGEIVKSCLIIKQDKWEESYKELQTATSVYAPSLTELRYQQFYNTKIVNIFMPKVEKVGEWCFWNTKLKSVYMPELQVIQDRGFVYGDFKRLNFPSLTQLAGVHHFYGCYNLQSFIAVNLESLDSDSFSGCNMLKTMIVPKVKQQCIAFNFFTNMSAVLCKIGEVEPKVKHQCCSCIICKGQFGACLRRGQRYPACLELKKLYPTHLFVASKLQSKIWEYEQRAKIVDQLQNKFANL</sequence>
<dbReference type="Gene3D" id="3.80.10.10">
    <property type="entry name" value="Ribonuclease Inhibitor"/>
    <property type="match status" value="1"/>
</dbReference>
<dbReference type="EMBL" id="GDID01000829">
    <property type="protein sequence ID" value="JAP95777.1"/>
    <property type="molecule type" value="Transcribed_RNA"/>
</dbReference>
<evidence type="ECO:0000313" key="1">
    <source>
        <dbReference type="EMBL" id="JAP95777.1"/>
    </source>
</evidence>
<name>A0A146KH34_9EUKA</name>
<reference evidence="1" key="1">
    <citation type="submission" date="2015-07" db="EMBL/GenBank/DDBJ databases">
        <title>Adaptation to a free-living lifestyle via gene acquisitions in the diplomonad Trepomonas sp. PC1.</title>
        <authorList>
            <person name="Xu F."/>
            <person name="Jerlstrom-Hultqvist J."/>
            <person name="Kolisko M."/>
            <person name="Simpson A.G.B."/>
            <person name="Roger A.J."/>
            <person name="Svard S.G."/>
            <person name="Andersson J.O."/>
        </authorList>
    </citation>
    <scope>NUCLEOTIDE SEQUENCE</scope>
    <source>
        <strain evidence="1">PC1</strain>
    </source>
</reference>
<dbReference type="AlphaFoldDB" id="A0A146KH34"/>
<feature type="non-terminal residue" evidence="1">
    <location>
        <position position="1"/>
    </location>
</feature>
<gene>
    <name evidence="1" type="ORF">TPC1_11105</name>
</gene>
<organism evidence="1">
    <name type="scientific">Trepomonas sp. PC1</name>
    <dbReference type="NCBI Taxonomy" id="1076344"/>
    <lineage>
        <taxon>Eukaryota</taxon>
        <taxon>Metamonada</taxon>
        <taxon>Diplomonadida</taxon>
        <taxon>Hexamitidae</taxon>
        <taxon>Hexamitinae</taxon>
        <taxon>Trepomonas</taxon>
    </lineage>
</organism>
<feature type="non-terminal residue" evidence="1">
    <location>
        <position position="280"/>
    </location>
</feature>